<dbReference type="REBASE" id="183335">
    <property type="entry name" value="CdiPM4ORF1760P"/>
</dbReference>
<keyword evidence="9" id="KW-0540">Nuclease</keyword>
<dbReference type="SUPFAM" id="SSF53335">
    <property type="entry name" value="S-adenosyl-L-methionine-dependent methyltransferases"/>
    <property type="match status" value="1"/>
</dbReference>
<dbReference type="GO" id="GO:0006304">
    <property type="term" value="P:DNA modification"/>
    <property type="evidence" value="ECO:0007669"/>
    <property type="project" value="InterPro"/>
</dbReference>
<dbReference type="GO" id="GO:0009007">
    <property type="term" value="F:site-specific DNA-methyltransferase (adenine-specific) activity"/>
    <property type="evidence" value="ECO:0007669"/>
    <property type="project" value="UniProtKB-EC"/>
</dbReference>
<dbReference type="InterPro" id="IPR054520">
    <property type="entry name" value="M_Eco57I_C"/>
</dbReference>
<keyword evidence="2 9" id="KW-0489">Methyltransferase</keyword>
<dbReference type="GO" id="GO:0004519">
    <property type="term" value="F:endonuclease activity"/>
    <property type="evidence" value="ECO:0007669"/>
    <property type="project" value="UniProtKB-KW"/>
</dbReference>
<keyword evidence="6" id="KW-0175">Coiled coil</keyword>
<dbReference type="InterPro" id="IPR029063">
    <property type="entry name" value="SAM-dependent_MTases_sf"/>
</dbReference>
<dbReference type="InterPro" id="IPR002052">
    <property type="entry name" value="DNA_methylase_N6_adenine_CS"/>
</dbReference>
<feature type="domain" description="Type II methyltransferase M.Eco57I C-terminal" evidence="8">
    <location>
        <begin position="920"/>
        <end position="1135"/>
    </location>
</feature>
<dbReference type="Pfam" id="PF22837">
    <property type="entry name" value="M_Eco57I_C"/>
    <property type="match status" value="1"/>
</dbReference>
<dbReference type="PROSITE" id="PS00092">
    <property type="entry name" value="N6_MTASE"/>
    <property type="match status" value="1"/>
</dbReference>
<dbReference type="AlphaFoldDB" id="A0A1R4A9A4"/>
<keyword evidence="9" id="KW-0255">Endonuclease</keyword>
<sequence length="1237" mass="145690">MLNEVILREHIYQQVIKTRSAKDLFDLFKILGYPESVILDPSSKRKKSDFDFRKEDEERIKEIFSILSFDKNLPVFLLETTTLHPSFVRSVASTFDKQYLQFLLIFTTDYSEISFVFPDKEKIEAGKHKLKLTKLTLDKEDIKSKRDYYSVIQTLANMEYEDKASWREVWRKWKKAFSVERVTEEFFERYKEVFFKLRDELHKQRIPSKESHEFTLQFLNRIMFIYFISKKNWLEKSKFVDWLWYSYKELGKFNSNEFYEEWLKQVFLKAFNNRSNEIKGLPDEVVKVISNVPYLNGGLFRENDLDNLKVQISDRMFQKILEFFESYNFTIREDMPLESEVAVDPQMIGYVYESLANVAEEIYDRNDLGIFYTPRVEVDFMCRRSLVEHLSKNLSDLPKEKFYHLIFDPAEESEKVEGWFTKNEHWRRLEDALNNLSVVDPACGSGAFLVGMLNVVSDVYRMIYKHIGNSLSDFALKNRVIQYSLYGVDVMPWAIHAAELRLWLQLIVETEFKKEELRQHPLLPNLNLNLRVGDSLVQEIGGISFNLRTNNLKPHLKRKLEELKQEKRKYFENSPTAKFKTPEEVKEEEIRLFEEIIDERIESLEADIQVFEKKIKSAKSQITLAGEHITDEKRIKENEEKIEINNKEIDKLKSVKQHLKDPEKKPFVWDIDFAEIFSDKKGFDIVFGNPPYVRQEMITPPNKLKSEVTTEEKKKYKDKLIESVKERFPVVKDLGKRSDYYIYFYFHGLSLLNINGTFCFITSNSWLDVEYGKGLQEFLCKYVPITAIYDNPKRSFTHADVNTIIALFGAPEAKQRSLGDWLSGMNGGNERIWPRIKNIAKFVMFKKPFEEVLSSQNLVNIENIKVKVKGEGITELVKNVVSTNDYRVFPIVQEDLLGDGWEYPENYKGDRFKTGSYEGNKWGGKFLRAPDIFLLKVLSRYNSYKSNKLAVNTYLNTGGADDFFFVKMSMGPDDFCVVQSQNDKKYPEKFEVESKYVSKLIRSPSLYSKTTISPSDVHHFFINIPPKENINGKKIESYIKYGEENKFNKRSCKLRSEPWYVLQEQARRSYEILVSRHHNNTFNVFYNPEKIIFNSFYGLATKGDPLGLIIELKSTLGNLQAELFGRTNQGEGVLNTYGWDIEFYRYIGVKVNETRHPKIIELFHKWENRSIFCELGIDPNKPIREQELSPLPDRAELDNIIFDQLGLTQEERKEFYWSVCELVKQRLDKAKSLKGKK</sequence>
<organism evidence="9 10">
    <name type="scientific">Cuniculiplasma divulgatum</name>
    <dbReference type="NCBI Taxonomy" id="1673428"/>
    <lineage>
        <taxon>Archaea</taxon>
        <taxon>Methanobacteriati</taxon>
        <taxon>Thermoplasmatota</taxon>
        <taxon>Thermoplasmata</taxon>
        <taxon>Thermoplasmatales</taxon>
        <taxon>Cuniculiplasmataceae</taxon>
        <taxon>Cuniculiplasma</taxon>
    </lineage>
</organism>
<dbReference type="GO" id="GO:0032259">
    <property type="term" value="P:methylation"/>
    <property type="evidence" value="ECO:0007669"/>
    <property type="project" value="UniProtKB-KW"/>
</dbReference>
<feature type="coiled-coil region" evidence="6">
    <location>
        <begin position="546"/>
        <end position="655"/>
    </location>
</feature>
<evidence type="ECO:0000259" key="8">
    <source>
        <dbReference type="Pfam" id="PF22837"/>
    </source>
</evidence>
<dbReference type="PANTHER" id="PTHR33841:SF1">
    <property type="entry name" value="DNA METHYLTRANSFERASE A"/>
    <property type="match status" value="1"/>
</dbReference>
<feature type="domain" description="Type II methyltransferase M.TaqI-like" evidence="7">
    <location>
        <begin position="484"/>
        <end position="791"/>
    </location>
</feature>
<evidence type="ECO:0000256" key="6">
    <source>
        <dbReference type="SAM" id="Coils"/>
    </source>
</evidence>
<accession>A0A1R4A9A4</accession>
<evidence type="ECO:0000256" key="1">
    <source>
        <dbReference type="ARBA" id="ARBA00011900"/>
    </source>
</evidence>
<dbReference type="EMBL" id="LT719092">
    <property type="protein sequence ID" value="SJK85544.1"/>
    <property type="molecule type" value="Genomic_DNA"/>
</dbReference>
<dbReference type="KEGG" id="cdiv:CPM_1760"/>
<evidence type="ECO:0000313" key="10">
    <source>
        <dbReference type="Proteomes" id="UP000187822"/>
    </source>
</evidence>
<evidence type="ECO:0000256" key="3">
    <source>
        <dbReference type="ARBA" id="ARBA00022679"/>
    </source>
</evidence>
<keyword evidence="9" id="KW-0378">Hydrolase</keyword>
<keyword evidence="10" id="KW-1185">Reference proteome</keyword>
<evidence type="ECO:0000313" key="9">
    <source>
        <dbReference type="EMBL" id="SJK85544.1"/>
    </source>
</evidence>
<dbReference type="EC" id="2.1.1.72" evidence="1"/>
<dbReference type="PRINTS" id="PR00507">
    <property type="entry name" value="N12N6MTFRASE"/>
</dbReference>
<evidence type="ECO:0000259" key="7">
    <source>
        <dbReference type="Pfam" id="PF07669"/>
    </source>
</evidence>
<evidence type="ECO:0000256" key="2">
    <source>
        <dbReference type="ARBA" id="ARBA00022603"/>
    </source>
</evidence>
<protein>
    <recommendedName>
        <fullName evidence="1">site-specific DNA-methyltransferase (adenine-specific)</fullName>
        <ecNumber evidence="1">2.1.1.72</ecNumber>
    </recommendedName>
</protein>
<dbReference type="InterPro" id="IPR011639">
    <property type="entry name" value="MethylTrfase_TaqI-like_dom"/>
</dbReference>
<dbReference type="InterPro" id="IPR050953">
    <property type="entry name" value="N4_N6_ade-DNA_methylase"/>
</dbReference>
<keyword evidence="4" id="KW-0949">S-adenosyl-L-methionine</keyword>
<gene>
    <name evidence="9" type="ORF">CPM_1760</name>
</gene>
<dbReference type="Gene3D" id="3.40.50.150">
    <property type="entry name" value="Vaccinia Virus protein VP39"/>
    <property type="match status" value="1"/>
</dbReference>
<dbReference type="Pfam" id="PF07669">
    <property type="entry name" value="Eco57I"/>
    <property type="match status" value="1"/>
</dbReference>
<reference evidence="10" key="1">
    <citation type="submission" date="2016-06" db="EMBL/GenBank/DDBJ databases">
        <authorList>
            <person name="Toshchakov V.S."/>
        </authorList>
    </citation>
    <scope>NUCLEOTIDE SEQUENCE [LARGE SCALE GENOMIC DNA]</scope>
    <source>
        <strain>PM4 (JCM 30641</strain>
        <strain evidence="10">\VKM B-2940)</strain>
    </source>
</reference>
<dbReference type="Proteomes" id="UP000187822">
    <property type="component" value="Chromosome I"/>
</dbReference>
<dbReference type="STRING" id="1673428.CPM_1760"/>
<proteinExistence type="predicted"/>
<evidence type="ECO:0000256" key="5">
    <source>
        <dbReference type="ARBA" id="ARBA00047942"/>
    </source>
</evidence>
<evidence type="ECO:0000256" key="4">
    <source>
        <dbReference type="ARBA" id="ARBA00022691"/>
    </source>
</evidence>
<name>A0A1R4A9A4_9ARCH</name>
<dbReference type="PANTHER" id="PTHR33841">
    <property type="entry name" value="DNA METHYLTRANSFERASE YEEA-RELATED"/>
    <property type="match status" value="1"/>
</dbReference>
<comment type="catalytic activity">
    <reaction evidence="5">
        <text>a 2'-deoxyadenosine in DNA + S-adenosyl-L-methionine = an N(6)-methyl-2'-deoxyadenosine in DNA + S-adenosyl-L-homocysteine + H(+)</text>
        <dbReference type="Rhea" id="RHEA:15197"/>
        <dbReference type="Rhea" id="RHEA-COMP:12418"/>
        <dbReference type="Rhea" id="RHEA-COMP:12419"/>
        <dbReference type="ChEBI" id="CHEBI:15378"/>
        <dbReference type="ChEBI" id="CHEBI:57856"/>
        <dbReference type="ChEBI" id="CHEBI:59789"/>
        <dbReference type="ChEBI" id="CHEBI:90615"/>
        <dbReference type="ChEBI" id="CHEBI:90616"/>
        <dbReference type="EC" id="2.1.1.72"/>
    </reaction>
</comment>
<keyword evidence="3 9" id="KW-0808">Transferase</keyword>
<dbReference type="GO" id="GO:0003676">
    <property type="term" value="F:nucleic acid binding"/>
    <property type="evidence" value="ECO:0007669"/>
    <property type="project" value="InterPro"/>
</dbReference>